<proteinExistence type="predicted"/>
<feature type="signal peptide" evidence="3">
    <location>
        <begin position="1"/>
        <end position="24"/>
    </location>
</feature>
<evidence type="ECO:0000256" key="3">
    <source>
        <dbReference type="SAM" id="SignalP"/>
    </source>
</evidence>
<dbReference type="PANTHER" id="PTHR10334">
    <property type="entry name" value="CYSTEINE-RICH SECRETORY PROTEIN-RELATED"/>
    <property type="match status" value="1"/>
</dbReference>
<feature type="chain" id="PRO_5002891829" evidence="3">
    <location>
        <begin position="25"/>
        <end position="208"/>
    </location>
</feature>
<dbReference type="SMART" id="SM00198">
    <property type="entry name" value="SCP"/>
    <property type="match status" value="1"/>
</dbReference>
<dbReference type="CDD" id="cd05381">
    <property type="entry name" value="CAP_PR-1"/>
    <property type="match status" value="1"/>
</dbReference>
<dbReference type="InterPro" id="IPR035940">
    <property type="entry name" value="CAP_sf"/>
</dbReference>
<dbReference type="AlphaFoldDB" id="B9SGU8"/>
<dbReference type="Gene3D" id="3.40.33.10">
    <property type="entry name" value="CAP"/>
    <property type="match status" value="1"/>
</dbReference>
<protein>
    <submittedName>
        <fullName evidence="5">STS14 protein, putative</fullName>
    </submittedName>
</protein>
<reference evidence="6" key="1">
    <citation type="journal article" date="2010" name="Nat. Biotechnol.">
        <title>Draft genome sequence of the oilseed species Ricinus communis.</title>
        <authorList>
            <person name="Chan A.P."/>
            <person name="Crabtree J."/>
            <person name="Zhao Q."/>
            <person name="Lorenzi H."/>
            <person name="Orvis J."/>
            <person name="Puiu D."/>
            <person name="Melake-Berhan A."/>
            <person name="Jones K.M."/>
            <person name="Redman J."/>
            <person name="Chen G."/>
            <person name="Cahoon E.B."/>
            <person name="Gedil M."/>
            <person name="Stanke M."/>
            <person name="Haas B.J."/>
            <person name="Wortman J.R."/>
            <person name="Fraser-Liggett C.M."/>
            <person name="Ravel J."/>
            <person name="Rabinowicz P.D."/>
        </authorList>
    </citation>
    <scope>NUCLEOTIDE SEQUENCE [LARGE SCALE GENOMIC DNA]</scope>
    <source>
        <strain evidence="6">cv. Hale</strain>
    </source>
</reference>
<gene>
    <name evidence="5" type="ORF">RCOM_0820270</name>
</gene>
<keyword evidence="3" id="KW-0732">Signal</keyword>
<evidence type="ECO:0000259" key="4">
    <source>
        <dbReference type="SMART" id="SM00198"/>
    </source>
</evidence>
<dbReference type="InParanoid" id="B9SGU8"/>
<name>B9SGU8_RICCO</name>
<dbReference type="GO" id="GO:0005615">
    <property type="term" value="C:extracellular space"/>
    <property type="evidence" value="ECO:0000318"/>
    <property type="project" value="GO_Central"/>
</dbReference>
<dbReference type="eggNOG" id="KOG3017">
    <property type="taxonomic scope" value="Eukaryota"/>
</dbReference>
<feature type="domain" description="SCP" evidence="4">
    <location>
        <begin position="57"/>
        <end position="191"/>
    </location>
</feature>
<dbReference type="InterPro" id="IPR014044">
    <property type="entry name" value="CAP_dom"/>
</dbReference>
<keyword evidence="2" id="KW-0611">Plant defense</keyword>
<dbReference type="FunCoup" id="B9SGU8">
    <property type="interactions" value="67"/>
</dbReference>
<organism evidence="5 6">
    <name type="scientific">Ricinus communis</name>
    <name type="common">Castor bean</name>
    <dbReference type="NCBI Taxonomy" id="3988"/>
    <lineage>
        <taxon>Eukaryota</taxon>
        <taxon>Viridiplantae</taxon>
        <taxon>Streptophyta</taxon>
        <taxon>Embryophyta</taxon>
        <taxon>Tracheophyta</taxon>
        <taxon>Spermatophyta</taxon>
        <taxon>Magnoliopsida</taxon>
        <taxon>eudicotyledons</taxon>
        <taxon>Gunneridae</taxon>
        <taxon>Pentapetalae</taxon>
        <taxon>rosids</taxon>
        <taxon>fabids</taxon>
        <taxon>Malpighiales</taxon>
        <taxon>Euphorbiaceae</taxon>
        <taxon>Acalyphoideae</taxon>
        <taxon>Acalypheae</taxon>
        <taxon>Ricinus</taxon>
    </lineage>
</organism>
<evidence type="ECO:0000313" key="6">
    <source>
        <dbReference type="Proteomes" id="UP000008311"/>
    </source>
</evidence>
<dbReference type="PRINTS" id="PR00838">
    <property type="entry name" value="V5ALLERGEN"/>
</dbReference>
<accession>B9SGU8</accession>
<dbReference type="Pfam" id="PF00188">
    <property type="entry name" value="CAP"/>
    <property type="match status" value="1"/>
</dbReference>
<dbReference type="InterPro" id="IPR001283">
    <property type="entry name" value="CRISP-related"/>
</dbReference>
<dbReference type="PROSITE" id="PS01009">
    <property type="entry name" value="CRISP_1"/>
    <property type="match status" value="1"/>
</dbReference>
<dbReference type="PRINTS" id="PR00837">
    <property type="entry name" value="V5TPXLIKE"/>
</dbReference>
<keyword evidence="2" id="KW-0568">Pathogenesis-related protein</keyword>
<dbReference type="SUPFAM" id="SSF55797">
    <property type="entry name" value="PR-1-like"/>
    <property type="match status" value="1"/>
</dbReference>
<dbReference type="Proteomes" id="UP000008311">
    <property type="component" value="Unassembled WGS sequence"/>
</dbReference>
<evidence type="ECO:0000256" key="1">
    <source>
        <dbReference type="ARBA" id="ARBA00003143"/>
    </source>
</evidence>
<sequence length="208" mass="23415">MPSRCCRVLALILVSSLMIVSASATLEHLASALARLNISVTISPFSPRPPVVLSKAKMARQFLAAHNIVRSVFGLPPLRWNRKLARYARRWANQRAGDCALQHSPNSPYGENLFWSLKGNWGPREVVKVWADEYIFYDPIRNECINGEMCGHYTQIIWRKTEELGCGRVQCGDDKGFLYVCSYNPPGNIYFRGPFGGHFTNSIVKPPS</sequence>
<dbReference type="PROSITE" id="PS01010">
    <property type="entry name" value="CRISP_2"/>
    <property type="match status" value="1"/>
</dbReference>
<dbReference type="FunFam" id="3.40.33.10:FF:000004">
    <property type="entry name" value="CAP, cysteine-rich secretory protein, antigen 5"/>
    <property type="match status" value="1"/>
</dbReference>
<evidence type="ECO:0000313" key="5">
    <source>
        <dbReference type="EMBL" id="EEF37183.1"/>
    </source>
</evidence>
<dbReference type="EMBL" id="EQ973955">
    <property type="protein sequence ID" value="EEF37183.1"/>
    <property type="molecule type" value="Genomic_DNA"/>
</dbReference>
<dbReference type="InterPro" id="IPR018244">
    <property type="entry name" value="Allrgn_V5/Tpx1_CS"/>
</dbReference>
<evidence type="ECO:0000256" key="2">
    <source>
        <dbReference type="ARBA" id="ARBA00023265"/>
    </source>
</evidence>
<comment type="function">
    <text evidence="1">Probably involved in the defense reaction of plants against pathogens.</text>
</comment>
<keyword evidence="6" id="KW-1185">Reference proteome</keyword>
<dbReference type="InterPro" id="IPR002413">
    <property type="entry name" value="V5_allergen-like"/>
</dbReference>